<gene>
    <name evidence="2" type="ORF">PFY12_09970</name>
</gene>
<protein>
    <submittedName>
        <fullName evidence="2">Uncharacterized protein</fullName>
    </submittedName>
</protein>
<feature type="transmembrane region" description="Helical" evidence="1">
    <location>
        <begin position="37"/>
        <end position="58"/>
    </location>
</feature>
<keyword evidence="3" id="KW-1185">Reference proteome</keyword>
<reference evidence="2 3" key="1">
    <citation type="submission" date="2023-01" db="EMBL/GenBank/DDBJ databases">
        <title>Complete genome of Chryseobacterium camelliae VAN22-5A.</title>
        <authorList>
            <person name="Zong G."/>
            <person name="Cao G."/>
        </authorList>
    </citation>
    <scope>NUCLEOTIDE SEQUENCE [LARGE SCALE GENOMIC DNA]</scope>
    <source>
        <strain evidence="2 3">VAN22-5A</strain>
    </source>
</reference>
<sequence>MRTELFRNKIFFYIFLFIVGIDVAASLIQISRPAGSIGIIIFKILKLLVCLLAFVMFFIKTKLNHPVFKIYIYFVGLLFPIFLLFYGLKEFIMYGISVLRIETYFESGFAVLFAFVLLIFYNKFKIEAS</sequence>
<feature type="transmembrane region" description="Helical" evidence="1">
    <location>
        <begin position="70"/>
        <end position="88"/>
    </location>
</feature>
<dbReference type="EMBL" id="CP115859">
    <property type="protein sequence ID" value="WBV59383.1"/>
    <property type="molecule type" value="Genomic_DNA"/>
</dbReference>
<dbReference type="Proteomes" id="UP001210978">
    <property type="component" value="Chromosome"/>
</dbReference>
<dbReference type="RefSeq" id="WP_271147778.1">
    <property type="nucleotide sequence ID" value="NZ_CP115859.1"/>
</dbReference>
<feature type="transmembrane region" description="Helical" evidence="1">
    <location>
        <begin position="12"/>
        <end position="31"/>
    </location>
</feature>
<keyword evidence="1" id="KW-0472">Membrane</keyword>
<evidence type="ECO:0000313" key="3">
    <source>
        <dbReference type="Proteomes" id="UP001210978"/>
    </source>
</evidence>
<accession>A0ABY7QJB2</accession>
<proteinExistence type="predicted"/>
<organism evidence="2 3">
    <name type="scientific">Chryseobacterium camelliae</name>
    <dbReference type="NCBI Taxonomy" id="1265445"/>
    <lineage>
        <taxon>Bacteria</taxon>
        <taxon>Pseudomonadati</taxon>
        <taxon>Bacteroidota</taxon>
        <taxon>Flavobacteriia</taxon>
        <taxon>Flavobacteriales</taxon>
        <taxon>Weeksellaceae</taxon>
        <taxon>Chryseobacterium group</taxon>
        <taxon>Chryseobacterium</taxon>
    </lineage>
</organism>
<feature type="transmembrane region" description="Helical" evidence="1">
    <location>
        <begin position="103"/>
        <end position="121"/>
    </location>
</feature>
<evidence type="ECO:0000313" key="2">
    <source>
        <dbReference type="EMBL" id="WBV59383.1"/>
    </source>
</evidence>
<evidence type="ECO:0000256" key="1">
    <source>
        <dbReference type="SAM" id="Phobius"/>
    </source>
</evidence>
<name>A0ABY7QJB2_9FLAO</name>
<keyword evidence="1" id="KW-0812">Transmembrane</keyword>
<keyword evidence="1" id="KW-1133">Transmembrane helix</keyword>